<dbReference type="InterPro" id="IPR003591">
    <property type="entry name" value="Leu-rich_rpt_typical-subtyp"/>
</dbReference>
<dbReference type="PROSITE" id="PS51450">
    <property type="entry name" value="LRR"/>
    <property type="match status" value="4"/>
</dbReference>
<evidence type="ECO:0000256" key="2">
    <source>
        <dbReference type="ARBA" id="ARBA00022737"/>
    </source>
</evidence>
<evidence type="ECO:0000256" key="1">
    <source>
        <dbReference type="ARBA" id="ARBA00022614"/>
    </source>
</evidence>
<keyword evidence="1" id="KW-0433">Leucine-rich repeat</keyword>
<dbReference type="PRINTS" id="PR00019">
    <property type="entry name" value="LEURICHRPT"/>
</dbReference>
<dbReference type="FunFam" id="3.80.10.10:FF:000200">
    <property type="entry name" value="Outer arm dynein light chain 1 protein"/>
    <property type="match status" value="1"/>
</dbReference>
<gene>
    <name evidence="4" type="primary">ODA7</name>
    <name evidence="4" type="ORF">AXF42_Ash016493</name>
</gene>
<feature type="compositionally biased region" description="Basic residues" evidence="3">
    <location>
        <begin position="640"/>
        <end position="650"/>
    </location>
</feature>
<dbReference type="GO" id="GO:0005737">
    <property type="term" value="C:cytoplasm"/>
    <property type="evidence" value="ECO:0007669"/>
    <property type="project" value="TreeGrafter"/>
</dbReference>
<reference evidence="4 5" key="1">
    <citation type="journal article" date="2017" name="Nature">
        <title>The Apostasia genome and the evolution of orchids.</title>
        <authorList>
            <person name="Zhang G.Q."/>
            <person name="Liu K.W."/>
            <person name="Li Z."/>
            <person name="Lohaus R."/>
            <person name="Hsiao Y.Y."/>
            <person name="Niu S.C."/>
            <person name="Wang J.Y."/>
            <person name="Lin Y.C."/>
            <person name="Xu Q."/>
            <person name="Chen L.J."/>
            <person name="Yoshida K."/>
            <person name="Fujiwara S."/>
            <person name="Wang Z.W."/>
            <person name="Zhang Y.Q."/>
            <person name="Mitsuda N."/>
            <person name="Wang M."/>
            <person name="Liu G.H."/>
            <person name="Pecoraro L."/>
            <person name="Huang H.X."/>
            <person name="Xiao X.J."/>
            <person name="Lin M."/>
            <person name="Wu X.Y."/>
            <person name="Wu W.L."/>
            <person name="Chen Y.Y."/>
            <person name="Chang S.B."/>
            <person name="Sakamoto S."/>
            <person name="Ohme-Takagi M."/>
            <person name="Yagi M."/>
            <person name="Zeng S.J."/>
            <person name="Shen C.Y."/>
            <person name="Yeh C.M."/>
            <person name="Luo Y.B."/>
            <person name="Tsai W.C."/>
            <person name="Van de Peer Y."/>
            <person name="Liu Z.J."/>
        </authorList>
    </citation>
    <scope>NUCLEOTIDE SEQUENCE [LARGE SCALE GENOMIC DNA]</scope>
    <source>
        <strain evidence="5">cv. Shenzhen</strain>
        <tissue evidence="4">Stem</tissue>
    </source>
</reference>
<dbReference type="SMART" id="SM00369">
    <property type="entry name" value="LRR_TYP"/>
    <property type="match status" value="3"/>
</dbReference>
<dbReference type="InterPro" id="IPR001611">
    <property type="entry name" value="Leu-rich_rpt"/>
</dbReference>
<evidence type="ECO:0000313" key="4">
    <source>
        <dbReference type="EMBL" id="PKA59469.1"/>
    </source>
</evidence>
<dbReference type="InterPro" id="IPR032675">
    <property type="entry name" value="LRR_dom_sf"/>
</dbReference>
<feature type="region of interest" description="Disordered" evidence="3">
    <location>
        <begin position="48"/>
        <end position="113"/>
    </location>
</feature>
<feature type="compositionally biased region" description="Low complexity" evidence="3">
    <location>
        <begin position="651"/>
        <end position="667"/>
    </location>
</feature>
<proteinExistence type="predicted"/>
<accession>A0A2I0AVA7</accession>
<dbReference type="Pfam" id="PF13855">
    <property type="entry name" value="LRR_8"/>
    <property type="match status" value="1"/>
</dbReference>
<dbReference type="SUPFAM" id="SSF52058">
    <property type="entry name" value="L domain-like"/>
    <property type="match status" value="1"/>
</dbReference>
<dbReference type="FunFam" id="3.80.10.10:FF:000505">
    <property type="entry name" value="Outer arm dynein light chain 1 protein"/>
    <property type="match status" value="1"/>
</dbReference>
<organism evidence="4 5">
    <name type="scientific">Apostasia shenzhenica</name>
    <dbReference type="NCBI Taxonomy" id="1088818"/>
    <lineage>
        <taxon>Eukaryota</taxon>
        <taxon>Viridiplantae</taxon>
        <taxon>Streptophyta</taxon>
        <taxon>Embryophyta</taxon>
        <taxon>Tracheophyta</taxon>
        <taxon>Spermatophyta</taxon>
        <taxon>Magnoliopsida</taxon>
        <taxon>Liliopsida</taxon>
        <taxon>Asparagales</taxon>
        <taxon>Orchidaceae</taxon>
        <taxon>Apostasioideae</taxon>
        <taxon>Apostasia</taxon>
    </lineage>
</organism>
<dbReference type="AlphaFoldDB" id="A0A2I0AVA7"/>
<dbReference type="Pfam" id="PF12799">
    <property type="entry name" value="LRR_4"/>
    <property type="match status" value="1"/>
</dbReference>
<name>A0A2I0AVA7_9ASPA</name>
<sequence>MEPPPPFNLRLAIPFWPSPSSSPSLKLPLPPTDLPFPTNLGLFLGKKKSKKSLKAADSSKSSSGEDKLWVKPINPFSPSTENNDLKESEFTVPKSFPPMGRRSSGIPKVLSNDSLAVGDSAGEAAYEGGDEHDEIQSMKRDYSDFDLEAKGEDTDLNYNFGSEIKVETDQGITPELMLASGHISDPGMGRTAFWGSPVLKRSCSNIETKRASKLINSLESSYYSNHQNLSGNGRREITYETHSSPLSVKTSCSADRVMLKKHSSSQVLPSRSRKLWWKLFLWSHRNLHMPNIPQGTVAVLSAPNQKDGYSSDIHEPGQKLDIKKKNKAIAAENQWVAFSLESSPLDRVDAWVNSLENCAFSAIDIEDEGTTGLPHFEIGESSGKNHSHTTRRVVEEVMQANNVIRSLNSFSSMAHISGMGLKVIPTISAFVCLKSVNLSGNFIVHITPGSLPKSLNTLDLSRNKISTIEGLRDLTRLRVLNLSYNRISKIGHGELTTLQLGKYFLSSCVSRGVKSAEFLLVGLSNCTLIKELYLAGNKISDVEGLHRLLKLTVLDLSFNKITTAKALGQLVANYNSLLALNLIGNPIQSNIGDEQMKKAVVSLLPHLSYLNKQPIKQQRVREVATSSVAKAALGDAGWSSRRRITTRRSGHGSSSSSRSKAGEGSSKGSRHQPKSRNLHSALGRK</sequence>
<dbReference type="PANTHER" id="PTHR15454:SF37">
    <property type="entry name" value="OUTER ARM DYNEIN LIGHT CHAIN 1 PROTEIN"/>
    <property type="match status" value="1"/>
</dbReference>
<dbReference type="EMBL" id="KZ451948">
    <property type="protein sequence ID" value="PKA59469.1"/>
    <property type="molecule type" value="Genomic_DNA"/>
</dbReference>
<dbReference type="OrthoDB" id="1904536at2759"/>
<dbReference type="Gene3D" id="3.80.10.10">
    <property type="entry name" value="Ribonuclease Inhibitor"/>
    <property type="match status" value="2"/>
</dbReference>
<keyword evidence="2" id="KW-0677">Repeat</keyword>
<dbReference type="STRING" id="1088818.A0A2I0AVA7"/>
<dbReference type="Proteomes" id="UP000236161">
    <property type="component" value="Unassembled WGS sequence"/>
</dbReference>
<feature type="region of interest" description="Disordered" evidence="3">
    <location>
        <begin position="639"/>
        <end position="685"/>
    </location>
</feature>
<dbReference type="PANTHER" id="PTHR15454">
    <property type="entry name" value="NISCHARIN RELATED"/>
    <property type="match status" value="1"/>
</dbReference>
<dbReference type="InterPro" id="IPR025875">
    <property type="entry name" value="Leu-rich_rpt_4"/>
</dbReference>
<feature type="compositionally biased region" description="Basic residues" evidence="3">
    <location>
        <begin position="668"/>
        <end position="685"/>
    </location>
</feature>
<keyword evidence="5" id="KW-1185">Reference proteome</keyword>
<dbReference type="SMART" id="SM00365">
    <property type="entry name" value="LRR_SD22"/>
    <property type="match status" value="4"/>
</dbReference>
<protein>
    <submittedName>
        <fullName evidence="4">Leucine-rich repeat-containing protein ODA7</fullName>
    </submittedName>
</protein>
<evidence type="ECO:0000256" key="3">
    <source>
        <dbReference type="SAM" id="MobiDB-lite"/>
    </source>
</evidence>
<evidence type="ECO:0000313" key="5">
    <source>
        <dbReference type="Proteomes" id="UP000236161"/>
    </source>
</evidence>